<keyword evidence="3" id="KW-1185">Reference proteome</keyword>
<protein>
    <submittedName>
        <fullName evidence="2">Uncharacterized protein</fullName>
    </submittedName>
</protein>
<comment type="caution">
    <text evidence="2">The sequence shown here is derived from an EMBL/GenBank/DDBJ whole genome shotgun (WGS) entry which is preliminary data.</text>
</comment>
<evidence type="ECO:0000313" key="3">
    <source>
        <dbReference type="Proteomes" id="UP001148838"/>
    </source>
</evidence>
<name>A0ABQ8RV37_PERAM</name>
<sequence>MVADAPPVVVTDHNTGNQVAAESRGRRCSRDPDQLKWTIRQRRRNCDKDYTAGKGLSGPAKSVPANTPCCKMCTFGVLFNLVLLRDLAKEMVLQMLKASASNIFQEFKAKISKDSCTGQNRNIQMSLSLMNLSQDPNMEVSDIDNKFLIWALLLPNDSDFDLIEKVSRKISHIFTPTDWMNIVQQSNKTHQKLEVIVMEKSDFYSTKTLEDSLTNRKKTIDGYYVN</sequence>
<reference evidence="2 3" key="1">
    <citation type="journal article" date="2022" name="Allergy">
        <title>Genome assembly and annotation of Periplaneta americana reveal a comprehensive cockroach allergen profile.</title>
        <authorList>
            <person name="Wang L."/>
            <person name="Xiong Q."/>
            <person name="Saelim N."/>
            <person name="Wang L."/>
            <person name="Nong W."/>
            <person name="Wan A.T."/>
            <person name="Shi M."/>
            <person name="Liu X."/>
            <person name="Cao Q."/>
            <person name="Hui J.H.L."/>
            <person name="Sookrung N."/>
            <person name="Leung T.F."/>
            <person name="Tungtrongchitr A."/>
            <person name="Tsui S.K.W."/>
        </authorList>
    </citation>
    <scope>NUCLEOTIDE SEQUENCE [LARGE SCALE GENOMIC DNA]</scope>
    <source>
        <strain evidence="2">PWHHKU_190912</strain>
    </source>
</reference>
<accession>A0ABQ8RV37</accession>
<evidence type="ECO:0000313" key="2">
    <source>
        <dbReference type="EMBL" id="KAJ4425539.1"/>
    </source>
</evidence>
<dbReference type="Proteomes" id="UP001148838">
    <property type="component" value="Unassembled WGS sequence"/>
</dbReference>
<evidence type="ECO:0000256" key="1">
    <source>
        <dbReference type="SAM" id="MobiDB-lite"/>
    </source>
</evidence>
<feature type="region of interest" description="Disordered" evidence="1">
    <location>
        <begin position="1"/>
        <end position="27"/>
    </location>
</feature>
<organism evidence="2 3">
    <name type="scientific">Periplaneta americana</name>
    <name type="common">American cockroach</name>
    <name type="synonym">Blatta americana</name>
    <dbReference type="NCBI Taxonomy" id="6978"/>
    <lineage>
        <taxon>Eukaryota</taxon>
        <taxon>Metazoa</taxon>
        <taxon>Ecdysozoa</taxon>
        <taxon>Arthropoda</taxon>
        <taxon>Hexapoda</taxon>
        <taxon>Insecta</taxon>
        <taxon>Pterygota</taxon>
        <taxon>Neoptera</taxon>
        <taxon>Polyneoptera</taxon>
        <taxon>Dictyoptera</taxon>
        <taxon>Blattodea</taxon>
        <taxon>Blattoidea</taxon>
        <taxon>Blattidae</taxon>
        <taxon>Blattinae</taxon>
        <taxon>Periplaneta</taxon>
    </lineage>
</organism>
<dbReference type="EMBL" id="JAJSOF020000042">
    <property type="protein sequence ID" value="KAJ4425539.1"/>
    <property type="molecule type" value="Genomic_DNA"/>
</dbReference>
<proteinExistence type="predicted"/>
<gene>
    <name evidence="2" type="ORF">ANN_27733</name>
</gene>